<dbReference type="SUPFAM" id="SSF51735">
    <property type="entry name" value="NAD(P)-binding Rossmann-fold domains"/>
    <property type="match status" value="1"/>
</dbReference>
<keyword evidence="2 4" id="KW-0560">Oxidoreductase</keyword>
<evidence type="ECO:0000313" key="7">
    <source>
        <dbReference type="EMBL" id="AFG38746.1"/>
    </source>
</evidence>
<dbReference type="SUPFAM" id="SSF52283">
    <property type="entry name" value="Formate/glycerate dehydrogenase catalytic domain-like"/>
    <property type="match status" value="1"/>
</dbReference>
<evidence type="ECO:0000256" key="3">
    <source>
        <dbReference type="ARBA" id="ARBA00023027"/>
    </source>
</evidence>
<dbReference type="KEGG" id="sfc:Spiaf_2721"/>
<dbReference type="PANTHER" id="PTHR43761">
    <property type="entry name" value="D-ISOMER SPECIFIC 2-HYDROXYACID DEHYDROGENASE FAMILY PROTEIN (AFU_ORTHOLOGUE AFUA_1G13630)"/>
    <property type="match status" value="1"/>
</dbReference>
<accession>H9UMK3</accession>
<dbReference type="RefSeq" id="WP_014456728.1">
    <property type="nucleotide sequence ID" value="NC_017098.1"/>
</dbReference>
<proteinExistence type="inferred from homology"/>
<evidence type="ECO:0000256" key="2">
    <source>
        <dbReference type="ARBA" id="ARBA00023002"/>
    </source>
</evidence>
<evidence type="ECO:0000256" key="1">
    <source>
        <dbReference type="ARBA" id="ARBA00005854"/>
    </source>
</evidence>
<dbReference type="InterPro" id="IPR006140">
    <property type="entry name" value="D-isomer_DH_NAD-bd"/>
</dbReference>
<evidence type="ECO:0000313" key="8">
    <source>
        <dbReference type="Proteomes" id="UP000007383"/>
    </source>
</evidence>
<gene>
    <name evidence="7" type="ordered locus">Spiaf_2721</name>
</gene>
<organism evidence="7 8">
    <name type="scientific">Spirochaeta africana (strain ATCC 700263 / DSM 8902 / Z-7692)</name>
    <dbReference type="NCBI Taxonomy" id="889378"/>
    <lineage>
        <taxon>Bacteria</taxon>
        <taxon>Pseudomonadati</taxon>
        <taxon>Spirochaetota</taxon>
        <taxon>Spirochaetia</taxon>
        <taxon>Spirochaetales</taxon>
        <taxon>Spirochaetaceae</taxon>
        <taxon>Spirochaeta</taxon>
    </lineage>
</organism>
<dbReference type="STRING" id="889378.Spiaf_2721"/>
<reference evidence="8" key="1">
    <citation type="journal article" date="2013" name="Stand. Genomic Sci.">
        <title>Complete genome sequence of the halophilic bacterium Spirochaeta africana type strain (Z-7692(T)) from the alkaline Lake Magadi in the East African Rift.</title>
        <authorList>
            <person name="Liolos K."/>
            <person name="Abt B."/>
            <person name="Scheuner C."/>
            <person name="Teshima H."/>
            <person name="Held B."/>
            <person name="Lapidus A."/>
            <person name="Nolan M."/>
            <person name="Lucas S."/>
            <person name="Deshpande S."/>
            <person name="Cheng J.F."/>
            <person name="Tapia R."/>
            <person name="Goodwin L.A."/>
            <person name="Pitluck S."/>
            <person name="Pagani I."/>
            <person name="Ivanova N."/>
            <person name="Mavromatis K."/>
            <person name="Mikhailova N."/>
            <person name="Huntemann M."/>
            <person name="Pati A."/>
            <person name="Chen A."/>
            <person name="Palaniappan K."/>
            <person name="Land M."/>
            <person name="Rohde M."/>
            <person name="Tindall B.J."/>
            <person name="Detter J.C."/>
            <person name="Goker M."/>
            <person name="Bristow J."/>
            <person name="Eisen J.A."/>
            <person name="Markowitz V."/>
            <person name="Hugenholtz P."/>
            <person name="Woyke T."/>
            <person name="Klenk H.P."/>
            <person name="Kyrpides N.C."/>
        </authorList>
    </citation>
    <scope>NUCLEOTIDE SEQUENCE</scope>
    <source>
        <strain evidence="8">ATCC 700263 / DSM 8902 / Z-7692</strain>
    </source>
</reference>
<name>H9UMK3_SPIAZ</name>
<evidence type="ECO:0000256" key="4">
    <source>
        <dbReference type="RuleBase" id="RU003719"/>
    </source>
</evidence>
<dbReference type="PANTHER" id="PTHR43761:SF1">
    <property type="entry name" value="D-ISOMER SPECIFIC 2-HYDROXYACID DEHYDROGENASE CATALYTIC DOMAIN-CONTAINING PROTEIN-RELATED"/>
    <property type="match status" value="1"/>
</dbReference>
<dbReference type="InterPro" id="IPR006139">
    <property type="entry name" value="D-isomer_2_OHA_DH_cat_dom"/>
</dbReference>
<dbReference type="GO" id="GO:0051287">
    <property type="term" value="F:NAD binding"/>
    <property type="evidence" value="ECO:0007669"/>
    <property type="project" value="InterPro"/>
</dbReference>
<dbReference type="AlphaFoldDB" id="H9UMK3"/>
<dbReference type="EMBL" id="CP003282">
    <property type="protein sequence ID" value="AFG38746.1"/>
    <property type="molecule type" value="Genomic_DNA"/>
</dbReference>
<keyword evidence="8" id="KW-1185">Reference proteome</keyword>
<dbReference type="eggNOG" id="COG1052">
    <property type="taxonomic scope" value="Bacteria"/>
</dbReference>
<dbReference type="HOGENOM" id="CLU_019796_1_3_12"/>
<dbReference type="Pfam" id="PF00389">
    <property type="entry name" value="2-Hacid_dh"/>
    <property type="match status" value="1"/>
</dbReference>
<evidence type="ECO:0000259" key="5">
    <source>
        <dbReference type="Pfam" id="PF00389"/>
    </source>
</evidence>
<comment type="similarity">
    <text evidence="1 4">Belongs to the D-isomer specific 2-hydroxyacid dehydrogenase family.</text>
</comment>
<dbReference type="Proteomes" id="UP000007383">
    <property type="component" value="Chromosome"/>
</dbReference>
<dbReference type="InterPro" id="IPR050418">
    <property type="entry name" value="D-iso_2-hydroxyacid_DH_PdxB"/>
</dbReference>
<protein>
    <submittedName>
        <fullName evidence="7">Lactate dehydrogenase-like oxidoreductase</fullName>
    </submittedName>
</protein>
<dbReference type="GO" id="GO:0016616">
    <property type="term" value="F:oxidoreductase activity, acting on the CH-OH group of donors, NAD or NADP as acceptor"/>
    <property type="evidence" value="ECO:0007669"/>
    <property type="project" value="InterPro"/>
</dbReference>
<dbReference type="Gene3D" id="3.40.50.720">
    <property type="entry name" value="NAD(P)-binding Rossmann-like Domain"/>
    <property type="match status" value="2"/>
</dbReference>
<feature type="domain" description="D-isomer specific 2-hydroxyacid dehydrogenase catalytic" evidence="5">
    <location>
        <begin position="18"/>
        <end position="319"/>
    </location>
</feature>
<dbReference type="InterPro" id="IPR029753">
    <property type="entry name" value="D-isomer_DH_CS"/>
</dbReference>
<feature type="domain" description="D-isomer specific 2-hydroxyacid dehydrogenase NAD-binding" evidence="6">
    <location>
        <begin position="110"/>
        <end position="289"/>
    </location>
</feature>
<dbReference type="Pfam" id="PF02826">
    <property type="entry name" value="2-Hacid_dh_C"/>
    <property type="match status" value="1"/>
</dbReference>
<dbReference type="PROSITE" id="PS00671">
    <property type="entry name" value="D_2_HYDROXYACID_DH_3"/>
    <property type="match status" value="1"/>
</dbReference>
<keyword evidence="3" id="KW-0520">NAD</keyword>
<dbReference type="PATRIC" id="fig|889378.3.peg.2694"/>
<sequence>MKPQAVFLDAATLGEDISLQPLHRAAEITIHQTTPEAEVLERCRGASVVVTNKIRFDRHRLQSLSQTLRLICLTATGYDNIDITAAREFGITVCNVRDYSTDSVAQHTLAITLSLLQHITYYAEFTASGSYSAAPAFTHFGRPWFELANKTWGIIGMGAIGRKTAAIAAALGCRVLYYSSSGQDREPRFERVELAELLQRSQVVSIHAPRTERTSGLIAAAELAQMQSDAILVNVGRGGIVDEAALATALQAGEIRGAALDVFVDEPLLPDSPLLGIDRSRLLLTPHVAWGSIEARSRVVAGVADNILAFQRGTPENTVG</sequence>
<evidence type="ECO:0000259" key="6">
    <source>
        <dbReference type="Pfam" id="PF02826"/>
    </source>
</evidence>
<dbReference type="OrthoDB" id="9805416at2"/>
<dbReference type="InterPro" id="IPR036291">
    <property type="entry name" value="NAD(P)-bd_dom_sf"/>
</dbReference>